<proteinExistence type="predicted"/>
<feature type="domain" description="PHD-type" evidence="12">
    <location>
        <begin position="1"/>
        <end position="116"/>
    </location>
</feature>
<dbReference type="InterPro" id="IPR001841">
    <property type="entry name" value="Znf_RING"/>
</dbReference>
<evidence type="ECO:0000313" key="13">
    <source>
        <dbReference type="EMBL" id="KNC25165.1"/>
    </source>
</evidence>
<feature type="compositionally biased region" description="Polar residues" evidence="10">
    <location>
        <begin position="802"/>
        <end position="813"/>
    </location>
</feature>
<evidence type="ECO:0000313" key="14">
    <source>
        <dbReference type="Proteomes" id="UP000037069"/>
    </source>
</evidence>
<dbReference type="Gene3D" id="3.30.40.10">
    <property type="entry name" value="Zinc/RING finger domain, C3HC4 (zinc finger)"/>
    <property type="match status" value="2"/>
</dbReference>
<dbReference type="EMBL" id="JRES01001143">
    <property type="protein sequence ID" value="KNC25165.1"/>
    <property type="molecule type" value="Genomic_DNA"/>
</dbReference>
<dbReference type="PROSITE" id="PS51805">
    <property type="entry name" value="EPHD"/>
    <property type="match status" value="1"/>
</dbReference>
<dbReference type="STRING" id="7375.A0A0L0BYR3"/>
<evidence type="ECO:0000256" key="10">
    <source>
        <dbReference type="SAM" id="MobiDB-lite"/>
    </source>
</evidence>
<accession>A0A0L0BYR3</accession>
<sequence length="838" mass="96462">MDTCILCKSNKKDDIQYGEFLKNKHFGVHTYCLYLSSNLSQNGEDDEGFLGFLEADIKQEVQRISLLKCCYCHKKYANIGCCNIKCRRTFHFICGLEHSAENQFCHDYRSYCNSHVKKVKQRPSLKETCLICYDNLCGADEKFNSVNMILTPCCRNGWFHKLCLQKFAKTAGYFFKCPLCNDSDVFREKLPARGIFIPNQDAAWELEPNAFAELLERPNECAAQECKNRKGRKASSDLNPFIMCSTCGSTAMHRQCLPNGGKRFHCADCTIALEEGDSGRESLNLHLQTTADNEEEDIDVCHVSDKEDLDIVNRLIATNANRMDNKRDSGTHHNDDDDDESTDDEEMKLATVRRQKRENNRRLRSDSENSDLPQTSRTNKSTRTLRIRSDTETSNDISDEEIKPRSKTNIRRLNTDSESSKQDNCSSDEEEIKLTQRKRKCNSVLKDSDEDEEDKAVGTAKHKRLEEKENKMENVDLDETLMSGESDDDDDPLENFSKIVEKQKNISCIALRTRRSLTQKTNHQQHMSATTSNEKENKKNEVNLRNNQRFPREPKREKSKFVPLKDEDEKRKNNLDISCIAKRTRRRSLNCPSATKTNSESMKQQKENPLNISCIAVRTRRKTICAESKYTPQSLYEMSQIYEKVHESDEEELLTASETEDEVDDESQLHEIMVDTDLDNFIVDDGYEEKDSKFEISCIANRTRKRKYLKTDNKSLQSISEYDSDCSSTTNTNSSVNSNSHLLTANINIRKRFNSNSSQDFNCSPSFNTSSSHNDLKTKTISPSLLLDKLPERNYAAYLPSKYSTKSSHNTTDAIHHSRQHYHPPVSYHPHSNNRKRL</sequence>
<organism evidence="13 14">
    <name type="scientific">Lucilia cuprina</name>
    <name type="common">Green bottle fly</name>
    <name type="synonym">Australian sheep blowfly</name>
    <dbReference type="NCBI Taxonomy" id="7375"/>
    <lineage>
        <taxon>Eukaryota</taxon>
        <taxon>Metazoa</taxon>
        <taxon>Ecdysozoa</taxon>
        <taxon>Arthropoda</taxon>
        <taxon>Hexapoda</taxon>
        <taxon>Insecta</taxon>
        <taxon>Pterygota</taxon>
        <taxon>Neoptera</taxon>
        <taxon>Endopterygota</taxon>
        <taxon>Diptera</taxon>
        <taxon>Brachycera</taxon>
        <taxon>Muscomorpha</taxon>
        <taxon>Oestroidea</taxon>
        <taxon>Calliphoridae</taxon>
        <taxon>Luciliinae</taxon>
        <taxon>Lucilia</taxon>
    </lineage>
</organism>
<keyword evidence="7" id="KW-0862">Zinc</keyword>
<keyword evidence="3" id="KW-0808">Transferase</keyword>
<evidence type="ECO:0000259" key="11">
    <source>
        <dbReference type="PROSITE" id="PS50089"/>
    </source>
</evidence>
<evidence type="ECO:0000256" key="8">
    <source>
        <dbReference type="ARBA" id="ARBA00023242"/>
    </source>
</evidence>
<feature type="region of interest" description="Disordered" evidence="10">
    <location>
        <begin position="322"/>
        <end position="431"/>
    </location>
</feature>
<feature type="compositionally biased region" description="Polar residues" evidence="10">
    <location>
        <begin position="370"/>
        <end position="384"/>
    </location>
</feature>
<dbReference type="AlphaFoldDB" id="A0A0L0BYR3"/>
<keyword evidence="4" id="KW-0479">Metal-binding</keyword>
<comment type="pathway">
    <text evidence="2">Protein modification; protein ubiquitination.</text>
</comment>
<feature type="compositionally biased region" description="Basic and acidic residues" evidence="10">
    <location>
        <begin position="357"/>
        <end position="367"/>
    </location>
</feature>
<feature type="compositionally biased region" description="Basic and acidic residues" evidence="10">
    <location>
        <begin position="533"/>
        <end position="542"/>
    </location>
</feature>
<feature type="compositionally biased region" description="Basic and acidic residues" evidence="10">
    <location>
        <begin position="323"/>
        <end position="335"/>
    </location>
</feature>
<dbReference type="OrthoDB" id="512616at2759"/>
<evidence type="ECO:0000259" key="12">
    <source>
        <dbReference type="PROSITE" id="PS51805"/>
    </source>
</evidence>
<comment type="subcellular location">
    <subcellularLocation>
        <location evidence="1">Nucleus</location>
    </subcellularLocation>
</comment>
<dbReference type="SUPFAM" id="SSF57903">
    <property type="entry name" value="FYVE/PHD zinc finger"/>
    <property type="match status" value="1"/>
</dbReference>
<feature type="domain" description="RING-type" evidence="11">
    <location>
        <begin position="129"/>
        <end position="181"/>
    </location>
</feature>
<protein>
    <recommendedName>
        <fullName evidence="15">PHD finger protein 7</fullName>
    </recommendedName>
</protein>
<feature type="region of interest" description="Disordered" evidence="10">
    <location>
        <begin position="444"/>
        <end position="471"/>
    </location>
</feature>
<name>A0A0L0BYR3_LUCCU</name>
<keyword evidence="8" id="KW-0539">Nucleus</keyword>
<dbReference type="InterPro" id="IPR034732">
    <property type="entry name" value="EPHD"/>
</dbReference>
<evidence type="ECO:0000256" key="1">
    <source>
        <dbReference type="ARBA" id="ARBA00004123"/>
    </source>
</evidence>
<dbReference type="GO" id="GO:0008270">
    <property type="term" value="F:zinc ion binding"/>
    <property type="evidence" value="ECO:0007669"/>
    <property type="project" value="UniProtKB-KW"/>
</dbReference>
<feature type="compositionally biased region" description="Acidic residues" evidence="10">
    <location>
        <begin position="336"/>
        <end position="346"/>
    </location>
</feature>
<dbReference type="OMA" id="DTYVCET"/>
<evidence type="ECO:0000256" key="3">
    <source>
        <dbReference type="ARBA" id="ARBA00022679"/>
    </source>
</evidence>
<evidence type="ECO:0000256" key="7">
    <source>
        <dbReference type="ARBA" id="ARBA00022833"/>
    </source>
</evidence>
<evidence type="ECO:0000256" key="9">
    <source>
        <dbReference type="PROSITE-ProRule" id="PRU00175"/>
    </source>
</evidence>
<gene>
    <name evidence="13" type="ORF">FF38_08233</name>
</gene>
<keyword evidence="5 9" id="KW-0863">Zinc-finger</keyword>
<evidence type="ECO:0000256" key="6">
    <source>
        <dbReference type="ARBA" id="ARBA00022786"/>
    </source>
</evidence>
<dbReference type="Pfam" id="PF26054">
    <property type="entry name" value="PHD_G2E3"/>
    <property type="match status" value="1"/>
</dbReference>
<dbReference type="InterPro" id="IPR013083">
    <property type="entry name" value="Znf_RING/FYVE/PHD"/>
</dbReference>
<dbReference type="InterPro" id="IPR059102">
    <property type="entry name" value="PHD_PHF7/G2E3-like"/>
</dbReference>
<keyword evidence="6" id="KW-0833">Ubl conjugation pathway</keyword>
<reference evidence="13 14" key="1">
    <citation type="journal article" date="2015" name="Nat. Commun.">
        <title>Lucilia cuprina genome unlocks parasitic fly biology to underpin future interventions.</title>
        <authorList>
            <person name="Anstead C.A."/>
            <person name="Korhonen P.K."/>
            <person name="Young N.D."/>
            <person name="Hall R.S."/>
            <person name="Jex A.R."/>
            <person name="Murali S.C."/>
            <person name="Hughes D.S."/>
            <person name="Lee S.F."/>
            <person name="Perry T."/>
            <person name="Stroehlein A.J."/>
            <person name="Ansell B.R."/>
            <person name="Breugelmans B."/>
            <person name="Hofmann A."/>
            <person name="Qu J."/>
            <person name="Dugan S."/>
            <person name="Lee S.L."/>
            <person name="Chao H."/>
            <person name="Dinh H."/>
            <person name="Han Y."/>
            <person name="Doddapaneni H.V."/>
            <person name="Worley K.C."/>
            <person name="Muzny D.M."/>
            <person name="Ioannidis P."/>
            <person name="Waterhouse R.M."/>
            <person name="Zdobnov E.M."/>
            <person name="James P.J."/>
            <person name="Bagnall N.H."/>
            <person name="Kotze A.C."/>
            <person name="Gibbs R.A."/>
            <person name="Richards S."/>
            <person name="Batterham P."/>
            <person name="Gasser R.B."/>
        </authorList>
    </citation>
    <scope>NUCLEOTIDE SEQUENCE [LARGE SCALE GENOMIC DNA]</scope>
    <source>
        <strain evidence="13 14">LS</strain>
        <tissue evidence="13">Full body</tissue>
    </source>
</reference>
<comment type="caution">
    <text evidence="13">The sequence shown here is derived from an EMBL/GenBank/DDBJ whole genome shotgun (WGS) entry which is preliminary data.</text>
</comment>
<evidence type="ECO:0000256" key="4">
    <source>
        <dbReference type="ARBA" id="ARBA00022723"/>
    </source>
</evidence>
<dbReference type="PROSITE" id="PS50089">
    <property type="entry name" value="ZF_RING_2"/>
    <property type="match status" value="1"/>
</dbReference>
<dbReference type="InterPro" id="IPR011011">
    <property type="entry name" value="Znf_FYVE_PHD"/>
</dbReference>
<dbReference type="GO" id="GO:0005634">
    <property type="term" value="C:nucleus"/>
    <property type="evidence" value="ECO:0007669"/>
    <property type="project" value="TreeGrafter"/>
</dbReference>
<feature type="compositionally biased region" description="Polar residues" evidence="10">
    <location>
        <begin position="518"/>
        <end position="532"/>
    </location>
</feature>
<dbReference type="PANTHER" id="PTHR12420:SF42">
    <property type="entry name" value="G2_M PHASE-SPECIFIC E3 UBIQUITIN-PROTEIN LIGASE"/>
    <property type="match status" value="1"/>
</dbReference>
<evidence type="ECO:0000256" key="5">
    <source>
        <dbReference type="ARBA" id="ARBA00022771"/>
    </source>
</evidence>
<feature type="region of interest" description="Disordered" evidence="10">
    <location>
        <begin position="801"/>
        <end position="838"/>
    </location>
</feature>
<dbReference type="Proteomes" id="UP000037069">
    <property type="component" value="Unassembled WGS sequence"/>
</dbReference>
<dbReference type="Pfam" id="PF13771">
    <property type="entry name" value="zf-HC5HC2H"/>
    <property type="match status" value="1"/>
</dbReference>
<dbReference type="InterPro" id="IPR051188">
    <property type="entry name" value="PHD-type_Zinc_Finger"/>
</dbReference>
<dbReference type="PANTHER" id="PTHR12420">
    <property type="entry name" value="PHD FINGER PROTEIN"/>
    <property type="match status" value="1"/>
</dbReference>
<dbReference type="CDD" id="cd15669">
    <property type="entry name" value="ePHD_PHF7_G2E3_like"/>
    <property type="match status" value="1"/>
</dbReference>
<dbReference type="InterPro" id="IPR042013">
    <property type="entry name" value="PHF7/G2E3_ePHD"/>
</dbReference>
<evidence type="ECO:0000256" key="2">
    <source>
        <dbReference type="ARBA" id="ARBA00004906"/>
    </source>
</evidence>
<feature type="region of interest" description="Disordered" evidence="10">
    <location>
        <begin position="516"/>
        <end position="567"/>
    </location>
</feature>
<evidence type="ECO:0008006" key="15">
    <source>
        <dbReference type="Google" id="ProtNLM"/>
    </source>
</evidence>
<feature type="compositionally biased region" description="Basic and acidic residues" evidence="10">
    <location>
        <begin position="550"/>
        <end position="567"/>
    </location>
</feature>
<keyword evidence="14" id="KW-1185">Reference proteome</keyword>